<name>A0A1W1EBE4_9ZZZZ</name>
<protein>
    <recommendedName>
        <fullName evidence="3">Prepilin-type N-terminal cleavage/methylation domain-containing protein</fullName>
    </recommendedName>
</protein>
<organism evidence="2">
    <name type="scientific">hydrothermal vent metagenome</name>
    <dbReference type="NCBI Taxonomy" id="652676"/>
    <lineage>
        <taxon>unclassified sequences</taxon>
        <taxon>metagenomes</taxon>
        <taxon>ecological metagenomes</taxon>
    </lineage>
</organism>
<dbReference type="SUPFAM" id="SSF54523">
    <property type="entry name" value="Pili subunits"/>
    <property type="match status" value="1"/>
</dbReference>
<dbReference type="AlphaFoldDB" id="A0A1W1EBE4"/>
<proteinExistence type="predicted"/>
<keyword evidence="1" id="KW-1133">Transmembrane helix</keyword>
<reference evidence="2" key="1">
    <citation type="submission" date="2016-10" db="EMBL/GenBank/DDBJ databases">
        <authorList>
            <person name="de Groot N.N."/>
        </authorList>
    </citation>
    <scope>NUCLEOTIDE SEQUENCE</scope>
</reference>
<sequence>MHKKSTYSRRGAFTLIELLIVIIIISVVYFLGFSGIQKVSAKKEMLTPLNLKSSIEKSKNFTGKGTLLCINNCKECYFSEDISRPYEKVEDKTNLEDLEAYTLDMNNDLLKLEYGRYKDKKICLVLDFYKNGSSTQIILKQKESVYFLPAFFGEPEELDSLEDAKDLWLKYSDKLSSGDFY</sequence>
<accession>A0A1W1EBE4</accession>
<keyword evidence="1" id="KW-0812">Transmembrane</keyword>
<dbReference type="EMBL" id="FPKX01000004">
    <property type="protein sequence ID" value="SFZ97355.1"/>
    <property type="molecule type" value="Genomic_DNA"/>
</dbReference>
<dbReference type="NCBIfam" id="TIGR02532">
    <property type="entry name" value="IV_pilin_GFxxxE"/>
    <property type="match status" value="1"/>
</dbReference>
<feature type="transmembrane region" description="Helical" evidence="1">
    <location>
        <begin position="12"/>
        <end position="32"/>
    </location>
</feature>
<evidence type="ECO:0000313" key="2">
    <source>
        <dbReference type="EMBL" id="SFZ97355.1"/>
    </source>
</evidence>
<dbReference type="InterPro" id="IPR012902">
    <property type="entry name" value="N_methyl_site"/>
</dbReference>
<evidence type="ECO:0000256" key="1">
    <source>
        <dbReference type="SAM" id="Phobius"/>
    </source>
</evidence>
<gene>
    <name evidence="2" type="ORF">MNB_SV-5-284</name>
</gene>
<dbReference type="Pfam" id="PF07963">
    <property type="entry name" value="N_methyl"/>
    <property type="match status" value="1"/>
</dbReference>
<keyword evidence="1" id="KW-0472">Membrane</keyword>
<dbReference type="InterPro" id="IPR045584">
    <property type="entry name" value="Pilin-like"/>
</dbReference>
<evidence type="ECO:0008006" key="3">
    <source>
        <dbReference type="Google" id="ProtNLM"/>
    </source>
</evidence>